<accession>A0A1Z1WR97</accession>
<gene>
    <name evidence="8" type="ORF">SMD44_08421</name>
</gene>
<dbReference type="CDD" id="cd16917">
    <property type="entry name" value="HATPase_UhpB-NarQ-NarX-like"/>
    <property type="match status" value="1"/>
</dbReference>
<feature type="transmembrane region" description="Helical" evidence="7">
    <location>
        <begin position="179"/>
        <end position="198"/>
    </location>
</feature>
<dbReference type="Gene3D" id="3.30.565.10">
    <property type="entry name" value="Histidine kinase-like ATPase, C-terminal domain"/>
    <property type="match status" value="1"/>
</dbReference>
<sequence>MGDGTDASGAPHESVPDLCAGLEHLGLPVTRTTEGRPRPLPGDISVAAYRIVQESLTNAMRYAAGAPVAVCLRYGAGELTVTVVNERPTAGPAADGGAPSGTGRGLAGMRERVLGAGGALSAGPTNTGGWGVEATLPIPGARPRVRAMVMDAVLYVLCAALPLLLSCVGPAPLLSGPTLPELAVLAGLLSVHAAPLLLRRRAPVTALAAMLTTTLGWSAAAAFGPLDSDWLGPLALAWTAELAALHAVAAYGPPRVTWPAPVAVGVVGGVAVGLAVAGDPGESAGPGAVALLAALGLAAVPWLLPVWALGLLTRARRGEGGPWERRVLDRVAARVGEAVAGERRRVAAGLHAAVVGHTVALVRHAEAGLGGAVAVWTALTEVTGGARAALAGLRELLDALDEPDAPAPTAPAHEFGPMPGAVLASESGPMPTPVPRPTPDLVPALESGAAPALVPAPEPGPRPEPAPHPAPTSAQTPTPTSPTPAPKEPVT</sequence>
<dbReference type="SUPFAM" id="SSF55874">
    <property type="entry name" value="ATPase domain of HSP90 chaperone/DNA topoisomerase II/histidine kinase"/>
    <property type="match status" value="1"/>
</dbReference>
<organism evidence="8 9">
    <name type="scientific">Streptomyces alboflavus</name>
    <dbReference type="NCBI Taxonomy" id="67267"/>
    <lineage>
        <taxon>Bacteria</taxon>
        <taxon>Bacillati</taxon>
        <taxon>Actinomycetota</taxon>
        <taxon>Actinomycetes</taxon>
        <taxon>Kitasatosporales</taxon>
        <taxon>Streptomycetaceae</taxon>
        <taxon>Streptomyces</taxon>
    </lineage>
</organism>
<comment type="catalytic activity">
    <reaction evidence="1">
        <text>ATP + protein L-histidine = ADP + protein N-phospho-L-histidine.</text>
        <dbReference type="EC" id="2.7.13.3"/>
    </reaction>
</comment>
<feature type="region of interest" description="Disordered" evidence="6">
    <location>
        <begin position="401"/>
        <end position="491"/>
    </location>
</feature>
<protein>
    <recommendedName>
        <fullName evidence="2">histidine kinase</fullName>
        <ecNumber evidence="2">2.7.13.3</ecNumber>
    </recommendedName>
</protein>
<keyword evidence="7" id="KW-0472">Membrane</keyword>
<dbReference type="GO" id="GO:0004673">
    <property type="term" value="F:protein histidine kinase activity"/>
    <property type="evidence" value="ECO:0007669"/>
    <property type="project" value="UniProtKB-EC"/>
</dbReference>
<dbReference type="AlphaFoldDB" id="A0A1Z1WR97"/>
<dbReference type="InterPro" id="IPR036890">
    <property type="entry name" value="HATPase_C_sf"/>
</dbReference>
<keyword evidence="4" id="KW-0418">Kinase</keyword>
<dbReference type="PANTHER" id="PTHR24421">
    <property type="entry name" value="NITRATE/NITRITE SENSOR PROTEIN NARX-RELATED"/>
    <property type="match status" value="1"/>
</dbReference>
<dbReference type="KEGG" id="salf:SMD44_08421"/>
<keyword evidence="7" id="KW-0812">Transmembrane</keyword>
<evidence type="ECO:0000313" key="8">
    <source>
        <dbReference type="EMBL" id="ARX88934.1"/>
    </source>
</evidence>
<proteinExistence type="predicted"/>
<keyword evidence="7" id="KW-1133">Transmembrane helix</keyword>
<keyword evidence="5" id="KW-0902">Two-component regulatory system</keyword>
<dbReference type="EC" id="2.7.13.3" evidence="2"/>
<evidence type="ECO:0000256" key="4">
    <source>
        <dbReference type="ARBA" id="ARBA00022777"/>
    </source>
</evidence>
<dbReference type="eggNOG" id="COG4585">
    <property type="taxonomic scope" value="Bacteria"/>
</dbReference>
<reference evidence="8 9" key="1">
    <citation type="submission" date="2017-05" db="EMBL/GenBank/DDBJ databases">
        <title>Streptomyces alboflavus Genome sequencing and assembly.</title>
        <authorList>
            <person name="Wang Y."/>
            <person name="Du B."/>
            <person name="Ding Y."/>
            <person name="Liu H."/>
            <person name="Hou Q."/>
            <person name="Liu K."/>
            <person name="Wang C."/>
            <person name="Yao L."/>
        </authorList>
    </citation>
    <scope>NUCLEOTIDE SEQUENCE [LARGE SCALE GENOMIC DNA]</scope>
    <source>
        <strain evidence="8 9">MDJK44</strain>
    </source>
</reference>
<feature type="compositionally biased region" description="Pro residues" evidence="6">
    <location>
        <begin position="430"/>
        <end position="440"/>
    </location>
</feature>
<dbReference type="EMBL" id="CP021748">
    <property type="protein sequence ID" value="ARX88934.1"/>
    <property type="molecule type" value="Genomic_DNA"/>
</dbReference>
<evidence type="ECO:0000256" key="1">
    <source>
        <dbReference type="ARBA" id="ARBA00000085"/>
    </source>
</evidence>
<dbReference type="Proteomes" id="UP000195880">
    <property type="component" value="Chromosome"/>
</dbReference>
<evidence type="ECO:0000256" key="5">
    <source>
        <dbReference type="ARBA" id="ARBA00023012"/>
    </source>
</evidence>
<evidence type="ECO:0000313" key="9">
    <source>
        <dbReference type="Proteomes" id="UP000195880"/>
    </source>
</evidence>
<dbReference type="PANTHER" id="PTHR24421:SF10">
    <property type="entry name" value="NITRATE_NITRITE SENSOR PROTEIN NARQ"/>
    <property type="match status" value="1"/>
</dbReference>
<evidence type="ECO:0000256" key="2">
    <source>
        <dbReference type="ARBA" id="ARBA00012438"/>
    </source>
</evidence>
<feature type="transmembrane region" description="Helical" evidence="7">
    <location>
        <begin position="205"/>
        <end position="224"/>
    </location>
</feature>
<feature type="compositionally biased region" description="Low complexity" evidence="6">
    <location>
        <begin position="441"/>
        <end position="453"/>
    </location>
</feature>
<evidence type="ECO:0000256" key="6">
    <source>
        <dbReference type="SAM" id="MobiDB-lite"/>
    </source>
</evidence>
<evidence type="ECO:0000256" key="3">
    <source>
        <dbReference type="ARBA" id="ARBA00022679"/>
    </source>
</evidence>
<feature type="compositionally biased region" description="Pro residues" evidence="6">
    <location>
        <begin position="454"/>
        <end position="470"/>
    </location>
</feature>
<name>A0A1Z1WR97_9ACTN</name>
<dbReference type="STRING" id="67267.GCA_000716675_00422"/>
<feature type="transmembrane region" description="Helical" evidence="7">
    <location>
        <begin position="230"/>
        <end position="251"/>
    </location>
</feature>
<dbReference type="InterPro" id="IPR050482">
    <property type="entry name" value="Sensor_HK_TwoCompSys"/>
</dbReference>
<dbReference type="GO" id="GO:0000160">
    <property type="term" value="P:phosphorelay signal transduction system"/>
    <property type="evidence" value="ECO:0007669"/>
    <property type="project" value="UniProtKB-KW"/>
</dbReference>
<feature type="transmembrane region" description="Helical" evidence="7">
    <location>
        <begin position="152"/>
        <end position="173"/>
    </location>
</feature>
<evidence type="ECO:0000256" key="7">
    <source>
        <dbReference type="SAM" id="Phobius"/>
    </source>
</evidence>
<keyword evidence="9" id="KW-1185">Reference proteome</keyword>
<feature type="transmembrane region" description="Helical" evidence="7">
    <location>
        <begin position="289"/>
        <end position="312"/>
    </location>
</feature>
<keyword evidence="3" id="KW-0808">Transferase</keyword>
<feature type="compositionally biased region" description="Pro residues" evidence="6">
    <location>
        <begin position="479"/>
        <end position="491"/>
    </location>
</feature>
<feature type="transmembrane region" description="Helical" evidence="7">
    <location>
        <begin position="258"/>
        <end position="277"/>
    </location>
</feature>